<evidence type="ECO:0000259" key="15">
    <source>
        <dbReference type="PROSITE" id="PS50125"/>
    </source>
</evidence>
<dbReference type="InterPro" id="IPR050401">
    <property type="entry name" value="Cyclic_nucleotide_synthase"/>
</dbReference>
<dbReference type="EC" id="4.6.1.2" evidence="2"/>
<dbReference type="Gene3D" id="3.30.70.1230">
    <property type="entry name" value="Nucleotide cyclase"/>
    <property type="match status" value="1"/>
</dbReference>
<protein>
    <recommendedName>
        <fullName evidence="2">guanylate cyclase</fullName>
        <ecNumber evidence="2">4.6.1.2</ecNumber>
    </recommendedName>
</protein>
<comment type="similarity">
    <text evidence="13">Belongs to the adenylyl cyclase class-4/guanylyl cyclase family.</text>
</comment>
<keyword evidence="10" id="KW-0325">Glycoprotein</keyword>
<gene>
    <name evidence="16" type="ORF">MGAL_10B030781</name>
</gene>
<dbReference type="FunFam" id="3.30.70.1230:FF:000004">
    <property type="entry name" value="Guanylate cyclase"/>
    <property type="match status" value="1"/>
</dbReference>
<dbReference type="EMBL" id="UYJE01009658">
    <property type="protein sequence ID" value="VDI75402.1"/>
    <property type="molecule type" value="Genomic_DNA"/>
</dbReference>
<keyword evidence="11 13" id="KW-0456">Lyase</keyword>
<feature type="signal peptide" evidence="14">
    <location>
        <begin position="1"/>
        <end position="17"/>
    </location>
</feature>
<dbReference type="Gene3D" id="6.10.250.780">
    <property type="match status" value="1"/>
</dbReference>
<dbReference type="PROSITE" id="PS00452">
    <property type="entry name" value="GUANYLATE_CYCLASE_1"/>
    <property type="match status" value="1"/>
</dbReference>
<dbReference type="AlphaFoldDB" id="A0A8B6H9C4"/>
<dbReference type="SUPFAM" id="SSF55073">
    <property type="entry name" value="Nucleotide cyclase"/>
    <property type="match status" value="1"/>
</dbReference>
<evidence type="ECO:0000256" key="3">
    <source>
        <dbReference type="ARBA" id="ARBA00022692"/>
    </source>
</evidence>
<name>A0A8B6H9C4_MYTGA</name>
<proteinExistence type="inferred from homology"/>
<accession>A0A8B6H9C4</accession>
<comment type="subcellular location">
    <subcellularLocation>
        <location evidence="1">Membrane</location>
        <topology evidence="1">Single-pass type I membrane protein</topology>
    </subcellularLocation>
</comment>
<feature type="chain" id="PRO_5032826828" description="guanylate cyclase" evidence="14">
    <location>
        <begin position="18"/>
        <end position="277"/>
    </location>
</feature>
<evidence type="ECO:0000256" key="13">
    <source>
        <dbReference type="RuleBase" id="RU000405"/>
    </source>
</evidence>
<dbReference type="InterPro" id="IPR018297">
    <property type="entry name" value="A/G_cyclase_CS"/>
</dbReference>
<dbReference type="PANTHER" id="PTHR11920">
    <property type="entry name" value="GUANYLYL CYCLASE"/>
    <property type="match status" value="1"/>
</dbReference>
<evidence type="ECO:0000256" key="8">
    <source>
        <dbReference type="ARBA" id="ARBA00023136"/>
    </source>
</evidence>
<dbReference type="Proteomes" id="UP000596742">
    <property type="component" value="Unassembled WGS sequence"/>
</dbReference>
<dbReference type="GO" id="GO:0004383">
    <property type="term" value="F:guanylate cyclase activity"/>
    <property type="evidence" value="ECO:0007669"/>
    <property type="project" value="UniProtKB-EC"/>
</dbReference>
<dbReference type="GO" id="GO:0005525">
    <property type="term" value="F:GTP binding"/>
    <property type="evidence" value="ECO:0007669"/>
    <property type="project" value="UniProtKB-KW"/>
</dbReference>
<evidence type="ECO:0000256" key="14">
    <source>
        <dbReference type="SAM" id="SignalP"/>
    </source>
</evidence>
<dbReference type="PANTHER" id="PTHR11920:SF335">
    <property type="entry name" value="GUANYLATE CYCLASE"/>
    <property type="match status" value="1"/>
</dbReference>
<evidence type="ECO:0000256" key="5">
    <source>
        <dbReference type="ARBA" id="ARBA00022741"/>
    </source>
</evidence>
<evidence type="ECO:0000256" key="6">
    <source>
        <dbReference type="ARBA" id="ARBA00022989"/>
    </source>
</evidence>
<dbReference type="SMART" id="SM00044">
    <property type="entry name" value="CYCc"/>
    <property type="match status" value="1"/>
</dbReference>
<keyword evidence="4 14" id="KW-0732">Signal</keyword>
<evidence type="ECO:0000256" key="12">
    <source>
        <dbReference type="ARBA" id="ARBA00023293"/>
    </source>
</evidence>
<reference evidence="16" key="1">
    <citation type="submission" date="2018-11" db="EMBL/GenBank/DDBJ databases">
        <authorList>
            <person name="Alioto T."/>
            <person name="Alioto T."/>
        </authorList>
    </citation>
    <scope>NUCLEOTIDE SEQUENCE</scope>
</reference>
<keyword evidence="12" id="KW-0141">cGMP biosynthesis</keyword>
<comment type="caution">
    <text evidence="16">The sequence shown here is derived from an EMBL/GenBank/DDBJ whole genome shotgun (WGS) entry which is preliminary data.</text>
</comment>
<evidence type="ECO:0000256" key="9">
    <source>
        <dbReference type="ARBA" id="ARBA00023170"/>
    </source>
</evidence>
<evidence type="ECO:0000256" key="10">
    <source>
        <dbReference type="ARBA" id="ARBA00023180"/>
    </source>
</evidence>
<evidence type="ECO:0000313" key="17">
    <source>
        <dbReference type="Proteomes" id="UP000596742"/>
    </source>
</evidence>
<dbReference type="GO" id="GO:0035556">
    <property type="term" value="P:intracellular signal transduction"/>
    <property type="evidence" value="ECO:0007669"/>
    <property type="project" value="InterPro"/>
</dbReference>
<evidence type="ECO:0000256" key="2">
    <source>
        <dbReference type="ARBA" id="ARBA00012202"/>
    </source>
</evidence>
<feature type="domain" description="Guanylate cyclase" evidence="15">
    <location>
        <begin position="70"/>
        <end position="200"/>
    </location>
</feature>
<dbReference type="Pfam" id="PF00211">
    <property type="entry name" value="Guanylate_cyc"/>
    <property type="match status" value="1"/>
</dbReference>
<keyword evidence="7" id="KW-0342">GTP-binding</keyword>
<evidence type="ECO:0000313" key="16">
    <source>
        <dbReference type="EMBL" id="VDI75402.1"/>
    </source>
</evidence>
<sequence length="277" mass="31553">MIMFPVIVLLVYRLNRTLQSFANSLKDKTLDLEHERKRSEQLLYRMLPVAIAQRMMRKKTIVPEYFKSVTVYFSDIVGFTTICSKSSPMEVIYMLNSLYSVMDERIEKFDVYKVETIGDGYMVVSGLPIRNKDRHALEIALMSLDILEIVSKSEIPHLPDEKWQIRIGINTGSVVAGVVGTKMPRYCLFGDTVNVASRMESTSKSCMIQISSTTKSALEQHPGFSLQTRGEMIIKGKGLMVTHWLTGHQTVCNCCDCMDQDLFITDVYVHDTEIHDT</sequence>
<evidence type="ECO:0000256" key="7">
    <source>
        <dbReference type="ARBA" id="ARBA00023134"/>
    </source>
</evidence>
<dbReference type="GO" id="GO:0005886">
    <property type="term" value="C:plasma membrane"/>
    <property type="evidence" value="ECO:0007669"/>
    <property type="project" value="TreeGrafter"/>
</dbReference>
<keyword evidence="9" id="KW-0675">Receptor</keyword>
<evidence type="ECO:0000256" key="11">
    <source>
        <dbReference type="ARBA" id="ARBA00023239"/>
    </source>
</evidence>
<evidence type="ECO:0000256" key="1">
    <source>
        <dbReference type="ARBA" id="ARBA00004479"/>
    </source>
</evidence>
<keyword evidence="8" id="KW-0472">Membrane</keyword>
<dbReference type="GO" id="GO:0007168">
    <property type="term" value="P:receptor guanylyl cyclase signaling pathway"/>
    <property type="evidence" value="ECO:0007669"/>
    <property type="project" value="TreeGrafter"/>
</dbReference>
<keyword evidence="17" id="KW-1185">Reference proteome</keyword>
<dbReference type="GO" id="GO:0004016">
    <property type="term" value="F:adenylate cyclase activity"/>
    <property type="evidence" value="ECO:0007669"/>
    <property type="project" value="TreeGrafter"/>
</dbReference>
<dbReference type="InterPro" id="IPR029787">
    <property type="entry name" value="Nucleotide_cyclase"/>
</dbReference>
<dbReference type="InterPro" id="IPR011645">
    <property type="entry name" value="HNOB_dom_associated"/>
</dbReference>
<dbReference type="PROSITE" id="PS50125">
    <property type="entry name" value="GUANYLATE_CYCLASE_2"/>
    <property type="match status" value="1"/>
</dbReference>
<keyword evidence="6" id="KW-1133">Transmembrane helix</keyword>
<keyword evidence="5" id="KW-0547">Nucleotide-binding</keyword>
<dbReference type="GO" id="GO:0001653">
    <property type="term" value="F:peptide receptor activity"/>
    <property type="evidence" value="ECO:0007669"/>
    <property type="project" value="TreeGrafter"/>
</dbReference>
<evidence type="ECO:0000256" key="4">
    <source>
        <dbReference type="ARBA" id="ARBA00022729"/>
    </source>
</evidence>
<dbReference type="CDD" id="cd07302">
    <property type="entry name" value="CHD"/>
    <property type="match status" value="1"/>
</dbReference>
<dbReference type="Pfam" id="PF07701">
    <property type="entry name" value="HNOBA"/>
    <property type="match status" value="1"/>
</dbReference>
<dbReference type="OrthoDB" id="60033at2759"/>
<keyword evidence="3" id="KW-0812">Transmembrane</keyword>
<dbReference type="InterPro" id="IPR001054">
    <property type="entry name" value="A/G_cyclase"/>
</dbReference>
<organism evidence="16 17">
    <name type="scientific">Mytilus galloprovincialis</name>
    <name type="common">Mediterranean mussel</name>
    <dbReference type="NCBI Taxonomy" id="29158"/>
    <lineage>
        <taxon>Eukaryota</taxon>
        <taxon>Metazoa</taxon>
        <taxon>Spiralia</taxon>
        <taxon>Lophotrochozoa</taxon>
        <taxon>Mollusca</taxon>
        <taxon>Bivalvia</taxon>
        <taxon>Autobranchia</taxon>
        <taxon>Pteriomorphia</taxon>
        <taxon>Mytilida</taxon>
        <taxon>Mytiloidea</taxon>
        <taxon>Mytilidae</taxon>
        <taxon>Mytilinae</taxon>
        <taxon>Mytilus</taxon>
    </lineage>
</organism>